<reference evidence="2 3" key="2">
    <citation type="submission" date="2020-02" db="EMBL/GenBank/DDBJ databases">
        <title>Genome sequences of Thiorhodococcus mannitoliphagus and Thiorhodococcus minor, purple sulfur photosynthetic bacteria in the gammaproteobacterial family, Chromatiaceae.</title>
        <authorList>
            <person name="Aviles F.A."/>
            <person name="Meyer T.E."/>
            <person name="Kyndt J.A."/>
        </authorList>
    </citation>
    <scope>NUCLEOTIDE SEQUENCE [LARGE SCALE GENOMIC DNA]</scope>
    <source>
        <strain evidence="2 3">DSM 18266</strain>
    </source>
</reference>
<keyword evidence="3" id="KW-1185">Reference proteome</keyword>
<organism evidence="2 3">
    <name type="scientific">Thiorhodococcus mannitoliphagus</name>
    <dbReference type="NCBI Taxonomy" id="329406"/>
    <lineage>
        <taxon>Bacteria</taxon>
        <taxon>Pseudomonadati</taxon>
        <taxon>Pseudomonadota</taxon>
        <taxon>Gammaproteobacteria</taxon>
        <taxon>Chromatiales</taxon>
        <taxon>Chromatiaceae</taxon>
        <taxon>Thiorhodococcus</taxon>
    </lineage>
</organism>
<evidence type="ECO:0000256" key="1">
    <source>
        <dbReference type="SAM" id="Phobius"/>
    </source>
</evidence>
<keyword evidence="1" id="KW-1133">Transmembrane helix</keyword>
<dbReference type="EMBL" id="JAAIJR010000122">
    <property type="protein sequence ID" value="NEX22744.1"/>
    <property type="molecule type" value="Genomic_DNA"/>
</dbReference>
<feature type="transmembrane region" description="Helical" evidence="1">
    <location>
        <begin position="134"/>
        <end position="154"/>
    </location>
</feature>
<name>A0A6P1E403_9GAMM</name>
<comment type="caution">
    <text evidence="2">The sequence shown here is derived from an EMBL/GenBank/DDBJ whole genome shotgun (WGS) entry which is preliminary data.</text>
</comment>
<feature type="transmembrane region" description="Helical" evidence="1">
    <location>
        <begin position="38"/>
        <end position="58"/>
    </location>
</feature>
<sequence length="227" mass="24352">MPDFSVALALYDFAPVVLTGLAVWLLASLARVIERAHYPMMLLGGVLVVSGGLAKALWKLIAALTGQDIGWLAALLFPLMAPGFTLIAVAAWGILDRVRGQLPRLGWLAASVTLLVLIAAVGVREWVLSIPRGWFMPLLVFTSLGNLVASVQLIRASLHLRSRVAASLFGLNLLFVFALPPIAIAAPATLWMHWVEQTLTTAGAGCFAAAAYLLWRLVQQPWPPVSG</sequence>
<proteinExistence type="predicted"/>
<accession>A0A6P1E403</accession>
<feature type="transmembrane region" description="Helical" evidence="1">
    <location>
        <begin position="70"/>
        <end position="95"/>
    </location>
</feature>
<gene>
    <name evidence="2" type="ORF">G3480_20965</name>
</gene>
<reference evidence="3" key="1">
    <citation type="journal article" date="2020" name="Microbiol. Resour. Announc.">
        <title>Draft Genome Sequences of Thiorhodococcus mannitoliphagus and Thiorhodococcus minor, Purple Sulfur Photosynthetic Bacteria in the Gammaproteobacterial Family Chromatiaceae.</title>
        <authorList>
            <person name="Aviles F.A."/>
            <person name="Meyer T.E."/>
            <person name="Kyndt J.A."/>
        </authorList>
    </citation>
    <scope>NUCLEOTIDE SEQUENCE [LARGE SCALE GENOMIC DNA]</scope>
    <source>
        <strain evidence="3">DSM 18266</strain>
    </source>
</reference>
<dbReference type="RefSeq" id="WP_164655838.1">
    <property type="nucleotide sequence ID" value="NZ_JAAIJR010000122.1"/>
</dbReference>
<evidence type="ECO:0000313" key="2">
    <source>
        <dbReference type="EMBL" id="NEX22744.1"/>
    </source>
</evidence>
<feature type="transmembrane region" description="Helical" evidence="1">
    <location>
        <begin position="107"/>
        <end position="128"/>
    </location>
</feature>
<protein>
    <submittedName>
        <fullName evidence="2">Uncharacterized protein</fullName>
    </submittedName>
</protein>
<feature type="transmembrane region" description="Helical" evidence="1">
    <location>
        <begin position="6"/>
        <end position="26"/>
    </location>
</feature>
<dbReference type="AlphaFoldDB" id="A0A6P1E403"/>
<dbReference type="Proteomes" id="UP000471640">
    <property type="component" value="Unassembled WGS sequence"/>
</dbReference>
<feature type="transmembrane region" description="Helical" evidence="1">
    <location>
        <begin position="198"/>
        <end position="218"/>
    </location>
</feature>
<keyword evidence="1" id="KW-0812">Transmembrane</keyword>
<keyword evidence="1" id="KW-0472">Membrane</keyword>
<evidence type="ECO:0000313" key="3">
    <source>
        <dbReference type="Proteomes" id="UP000471640"/>
    </source>
</evidence>
<feature type="transmembrane region" description="Helical" evidence="1">
    <location>
        <begin position="166"/>
        <end position="186"/>
    </location>
</feature>